<keyword evidence="3" id="KW-1185">Reference proteome</keyword>
<keyword evidence="2" id="KW-0378">Hydrolase</keyword>
<proteinExistence type="predicted"/>
<dbReference type="GO" id="GO:0004527">
    <property type="term" value="F:exonuclease activity"/>
    <property type="evidence" value="ECO:0007669"/>
    <property type="project" value="UniProtKB-KW"/>
</dbReference>
<gene>
    <name evidence="2" type="ORF">GS429_20900</name>
</gene>
<dbReference type="RefSeq" id="WP_160067828.1">
    <property type="nucleotide sequence ID" value="NZ_WUYX01000071.1"/>
</dbReference>
<evidence type="ECO:0000313" key="3">
    <source>
        <dbReference type="Proteomes" id="UP000434101"/>
    </source>
</evidence>
<dbReference type="GO" id="GO:0004519">
    <property type="term" value="F:endonuclease activity"/>
    <property type="evidence" value="ECO:0007669"/>
    <property type="project" value="UniProtKB-KW"/>
</dbReference>
<dbReference type="EMBL" id="WUYX01000071">
    <property type="protein sequence ID" value="MXV64483.1"/>
    <property type="molecule type" value="Genomic_DNA"/>
</dbReference>
<dbReference type="InterPro" id="IPR051916">
    <property type="entry name" value="GPI-anchor_lipid_remodeler"/>
</dbReference>
<name>A0A6B0VTJ7_9EURY</name>
<accession>A0A6B0VTJ7</accession>
<dbReference type="AlphaFoldDB" id="A0A6B0VTJ7"/>
<comment type="caution">
    <text evidence="2">The sequence shown here is derived from an EMBL/GenBank/DDBJ whole genome shotgun (WGS) entry which is preliminary data.</text>
</comment>
<reference evidence="2 3" key="1">
    <citation type="submission" date="2020-01" db="EMBL/GenBank/DDBJ databases">
        <title>Natronorubrum sp. JWXQ-INN 674 isolated from Inner Mongolia Autonomous Region of China.</title>
        <authorList>
            <person name="Xue Q."/>
        </authorList>
    </citation>
    <scope>NUCLEOTIDE SEQUENCE [LARGE SCALE GENOMIC DNA]</scope>
    <source>
        <strain evidence="2 3">JWXQ-INN-674</strain>
    </source>
</reference>
<keyword evidence="2" id="KW-0269">Exonuclease</keyword>
<evidence type="ECO:0000259" key="1">
    <source>
        <dbReference type="Pfam" id="PF03372"/>
    </source>
</evidence>
<evidence type="ECO:0000313" key="2">
    <source>
        <dbReference type="EMBL" id="MXV64483.1"/>
    </source>
</evidence>
<sequence length="259" mass="28588">MKILSCNAGYLLGYQNVCWGYVPPPIGSLLGDTDVERQKLDQLVSVIERERPDVVSLLEVDRGSHRTVTDGQFRTLVDTLAERGLSYRGNVANKYGDGGIVGSLPFFGYLGNAVLSRSDRRTTTHYLSAGRKRLVLEVSLAPETVLFVVHLSLGGRSRRRQLRQLAELVTERAEGRDVIVTGDFNTFDGADELGAFTDRAGLETRVPGETVPARPFDDLFVSSRSLDLFCCSPSVDVDRCDVLNVQLSDHRPIVLETDD</sequence>
<keyword evidence="2" id="KW-0540">Nuclease</keyword>
<dbReference type="SUPFAM" id="SSF56219">
    <property type="entry name" value="DNase I-like"/>
    <property type="match status" value="1"/>
</dbReference>
<dbReference type="GO" id="GO:0006506">
    <property type="term" value="P:GPI anchor biosynthetic process"/>
    <property type="evidence" value="ECO:0007669"/>
    <property type="project" value="TreeGrafter"/>
</dbReference>
<dbReference type="PANTHER" id="PTHR14859:SF1">
    <property type="entry name" value="PGAP2-INTERACTING PROTEIN"/>
    <property type="match status" value="1"/>
</dbReference>
<dbReference type="OrthoDB" id="191588at2157"/>
<dbReference type="Proteomes" id="UP000434101">
    <property type="component" value="Unassembled WGS sequence"/>
</dbReference>
<dbReference type="InterPro" id="IPR036691">
    <property type="entry name" value="Endo/exonu/phosph_ase_sf"/>
</dbReference>
<feature type="domain" description="Endonuclease/exonuclease/phosphatase" evidence="1">
    <location>
        <begin position="38"/>
        <end position="250"/>
    </location>
</feature>
<dbReference type="Pfam" id="PF03372">
    <property type="entry name" value="Exo_endo_phos"/>
    <property type="match status" value="1"/>
</dbReference>
<dbReference type="PANTHER" id="PTHR14859">
    <property type="entry name" value="CALCOFLUOR WHITE HYPERSENSITIVE PROTEIN PRECURSOR"/>
    <property type="match status" value="1"/>
</dbReference>
<organism evidence="2 3">
    <name type="scientific">Natronorubrum halalkaliphilum</name>
    <dbReference type="NCBI Taxonomy" id="2691917"/>
    <lineage>
        <taxon>Archaea</taxon>
        <taxon>Methanobacteriati</taxon>
        <taxon>Methanobacteriota</taxon>
        <taxon>Stenosarchaea group</taxon>
        <taxon>Halobacteria</taxon>
        <taxon>Halobacteriales</taxon>
        <taxon>Natrialbaceae</taxon>
        <taxon>Natronorubrum</taxon>
    </lineage>
</organism>
<dbReference type="Gene3D" id="3.60.10.10">
    <property type="entry name" value="Endonuclease/exonuclease/phosphatase"/>
    <property type="match status" value="1"/>
</dbReference>
<dbReference type="GO" id="GO:0016020">
    <property type="term" value="C:membrane"/>
    <property type="evidence" value="ECO:0007669"/>
    <property type="project" value="GOC"/>
</dbReference>
<protein>
    <submittedName>
        <fullName evidence="2">Endonuclease/exonuclease/phosphatase</fullName>
    </submittedName>
</protein>
<keyword evidence="2" id="KW-0255">Endonuclease</keyword>
<dbReference type="InterPro" id="IPR005135">
    <property type="entry name" value="Endo/exonuclease/phosphatase"/>
</dbReference>